<evidence type="ECO:0000256" key="4">
    <source>
        <dbReference type="ARBA" id="ARBA00022694"/>
    </source>
</evidence>
<dbReference type="InterPro" id="IPR005636">
    <property type="entry name" value="DTW"/>
</dbReference>
<dbReference type="PANTHER" id="PTHR21392:SF0">
    <property type="entry name" value="TRNA-URIDINE AMINOCARBOXYPROPYLTRANSFERASE 2"/>
    <property type="match status" value="1"/>
</dbReference>
<evidence type="ECO:0000256" key="3">
    <source>
        <dbReference type="ARBA" id="ARBA00022691"/>
    </source>
</evidence>
<evidence type="ECO:0000256" key="2">
    <source>
        <dbReference type="ARBA" id="ARBA00022679"/>
    </source>
</evidence>
<proteinExistence type="inferred from homology"/>
<comment type="caution">
    <text evidence="7">The sequence shown here is derived from an EMBL/GenBank/DDBJ whole genome shotgun (WGS) entry which is preliminary data.</text>
</comment>
<dbReference type="EMBL" id="NEVR01000002">
    <property type="protein sequence ID" value="OZI65866.1"/>
    <property type="molecule type" value="Genomic_DNA"/>
</dbReference>
<gene>
    <name evidence="7" type="ORF">CAL27_12770</name>
</gene>
<evidence type="ECO:0000313" key="8">
    <source>
        <dbReference type="Proteomes" id="UP000216354"/>
    </source>
</evidence>
<accession>A0ABX4F1I6</accession>
<keyword evidence="4" id="KW-0819">tRNA processing</keyword>
<evidence type="ECO:0000313" key="7">
    <source>
        <dbReference type="EMBL" id="OZI65866.1"/>
    </source>
</evidence>
<name>A0ABX4F1I6_9BORD</name>
<dbReference type="Pfam" id="PF03942">
    <property type="entry name" value="DTW"/>
    <property type="match status" value="1"/>
</dbReference>
<dbReference type="Proteomes" id="UP000216354">
    <property type="component" value="Unassembled WGS sequence"/>
</dbReference>
<comment type="similarity">
    <text evidence="5">Belongs to the TDD superfamily. DTWD2 family.</text>
</comment>
<feature type="domain" description="DTW" evidence="6">
    <location>
        <begin position="2"/>
        <end position="196"/>
    </location>
</feature>
<evidence type="ECO:0000256" key="1">
    <source>
        <dbReference type="ARBA" id="ARBA00012386"/>
    </source>
</evidence>
<reference evidence="7 8" key="1">
    <citation type="submission" date="2017-05" db="EMBL/GenBank/DDBJ databases">
        <title>Complete and WGS of Bordetella genogroups.</title>
        <authorList>
            <person name="Spilker T."/>
            <person name="Lipuma J."/>
        </authorList>
    </citation>
    <scope>NUCLEOTIDE SEQUENCE [LARGE SCALE GENOMIC DNA]</scope>
    <source>
        <strain evidence="7 8">AU9795</strain>
    </source>
</reference>
<dbReference type="RefSeq" id="WP_094831694.1">
    <property type="nucleotide sequence ID" value="NZ_NEVR01000002.1"/>
</dbReference>
<keyword evidence="2" id="KW-0808">Transferase</keyword>
<evidence type="ECO:0000259" key="6">
    <source>
        <dbReference type="SMART" id="SM01144"/>
    </source>
</evidence>
<keyword evidence="3" id="KW-0949">S-adenosyl-L-methionine</keyword>
<evidence type="ECO:0000256" key="5">
    <source>
        <dbReference type="ARBA" id="ARBA00034489"/>
    </source>
</evidence>
<protein>
    <recommendedName>
        <fullName evidence="1">tRNA-uridine aminocarboxypropyltransferase</fullName>
        <ecNumber evidence="1">2.5.1.25</ecNumber>
    </recommendedName>
</protein>
<organism evidence="7 8">
    <name type="scientific">Bordetella genomosp. 1</name>
    <dbReference type="NCBI Taxonomy" id="1395607"/>
    <lineage>
        <taxon>Bacteria</taxon>
        <taxon>Pseudomonadati</taxon>
        <taxon>Pseudomonadota</taxon>
        <taxon>Betaproteobacteria</taxon>
        <taxon>Burkholderiales</taxon>
        <taxon>Alcaligenaceae</taxon>
        <taxon>Bordetella</taxon>
    </lineage>
</organism>
<sequence>MPRPVCPRCLRPLALCLCSAIPALRNRVRVLVLQHPDEARHALNTARLAVLGLAHAELVVGKTFDASLWQRPGCESWLLFPGEDAVPASTLAARLAQRTAQAPEKAGEIQLVVPDGTWRHARGMLRDHPALAALPRITLDGVAQTRYRVRHADAEGAVSSIEAVAAALNALEGTRQYDALLAPFERLVAQQIAAMGEEVYQRHHVARCGSRGGAA</sequence>
<keyword evidence="8" id="KW-1185">Reference proteome</keyword>
<dbReference type="SMART" id="SM01144">
    <property type="entry name" value="DTW"/>
    <property type="match status" value="1"/>
</dbReference>
<dbReference type="EC" id="2.5.1.25" evidence="1"/>
<dbReference type="PANTHER" id="PTHR21392">
    <property type="entry name" value="TRNA-URIDINE AMINOCARBOXYPROPYLTRANSFERASE 2"/>
    <property type="match status" value="1"/>
</dbReference>
<dbReference type="InterPro" id="IPR039262">
    <property type="entry name" value="DTWD2/TAPT"/>
</dbReference>